<accession>A0A9X2AAJ8</accession>
<comment type="caution">
    <text evidence="1">The sequence shown here is derived from an EMBL/GenBank/DDBJ whole genome shotgun (WGS) entry which is preliminary data.</text>
</comment>
<sequence>MIVTTERVIVAVVAFGLLFYLQSRSRKVSDRILKRIEEQREQRIDETIESEGTRDYDQFELNQTHVERFHQLRESAMQDMEDDEDPSSKHPS</sequence>
<evidence type="ECO:0000313" key="2">
    <source>
        <dbReference type="Proteomes" id="UP001139263"/>
    </source>
</evidence>
<protein>
    <submittedName>
        <fullName evidence="1">Uncharacterized protein</fullName>
    </submittedName>
</protein>
<evidence type="ECO:0000313" key="1">
    <source>
        <dbReference type="EMBL" id="MCI0181928.1"/>
    </source>
</evidence>
<gene>
    <name evidence="1" type="ORF">MM817_00176</name>
</gene>
<organism evidence="1 2">
    <name type="scientific">Sulfoacidibacillus ferrooxidans</name>
    <dbReference type="NCBI Taxonomy" id="2005001"/>
    <lineage>
        <taxon>Bacteria</taxon>
        <taxon>Bacillati</taxon>
        <taxon>Bacillota</taxon>
        <taxon>Bacilli</taxon>
        <taxon>Bacillales</taxon>
        <taxon>Alicyclobacillaceae</taxon>
        <taxon>Sulfoacidibacillus</taxon>
    </lineage>
</organism>
<keyword evidence="2" id="KW-1185">Reference proteome</keyword>
<dbReference type="EMBL" id="JALBUF010000001">
    <property type="protein sequence ID" value="MCI0181928.1"/>
    <property type="molecule type" value="Genomic_DNA"/>
</dbReference>
<name>A0A9X2AAJ8_9BACL</name>
<proteinExistence type="predicted"/>
<reference evidence="1" key="1">
    <citation type="submission" date="2022-03" db="EMBL/GenBank/DDBJ databases">
        <title>Draft Genome Sequence of Firmicute Strain S0AB, a Heterotrophic Iron/Sulfur-Oxidizing Extreme Acidophile.</title>
        <authorList>
            <person name="Vergara E."/>
            <person name="Pakostova E."/>
            <person name="Johnson D.B."/>
            <person name="Holmes D.S."/>
        </authorList>
    </citation>
    <scope>NUCLEOTIDE SEQUENCE</scope>
    <source>
        <strain evidence="1">S0AB</strain>
    </source>
</reference>
<dbReference type="RefSeq" id="WP_241711555.1">
    <property type="nucleotide sequence ID" value="NZ_JALBUF010000001.1"/>
</dbReference>
<dbReference type="Proteomes" id="UP001139263">
    <property type="component" value="Unassembled WGS sequence"/>
</dbReference>
<dbReference type="AlphaFoldDB" id="A0A9X2AAJ8"/>